<evidence type="ECO:0000313" key="3">
    <source>
        <dbReference type="Proteomes" id="UP000094801"/>
    </source>
</evidence>
<gene>
    <name evidence="2" type="ORF">CANARDRAFT_7029</name>
</gene>
<dbReference type="AlphaFoldDB" id="A0A1E4T475"/>
<accession>A0A1E4T475</accession>
<feature type="region of interest" description="Disordered" evidence="1">
    <location>
        <begin position="26"/>
        <end position="98"/>
    </location>
</feature>
<protein>
    <submittedName>
        <fullName evidence="2">Uncharacterized protein</fullName>
    </submittedName>
</protein>
<evidence type="ECO:0000313" key="2">
    <source>
        <dbReference type="EMBL" id="ODV86559.1"/>
    </source>
</evidence>
<organism evidence="2 3">
    <name type="scientific">[Candida] arabinofermentans NRRL YB-2248</name>
    <dbReference type="NCBI Taxonomy" id="983967"/>
    <lineage>
        <taxon>Eukaryota</taxon>
        <taxon>Fungi</taxon>
        <taxon>Dikarya</taxon>
        <taxon>Ascomycota</taxon>
        <taxon>Saccharomycotina</taxon>
        <taxon>Pichiomycetes</taxon>
        <taxon>Pichiales</taxon>
        <taxon>Pichiaceae</taxon>
        <taxon>Ogataea</taxon>
        <taxon>Ogataea/Candida clade</taxon>
    </lineage>
</organism>
<proteinExistence type="predicted"/>
<sequence>MSPRKKSRTLSLPKVIQQISDLVASYKKQQAEKESLFTTDDDDTDNDENNTYIDDEDNDNDENNTYIDDDEVADSKHIFVSPPTPPTSAPPSTFSSPLTRKRKNFFLEDDTNNNDVNKIHEEKSISKKRKSFIISSFSNDESRRELFNSYALGFMSVLCDVSNAVPIATTNFYKLNFNGFIIEPKKKCDKEVKPISISLIRTRQLLCYNPGNTLVIGPSGKIDRGNSELKNFEFKDLIRINGKFAPALRRTSVYVQQCYFFEVGYCISDRCGPMIVGKASSLSCPDQYFKVFINCNTLANKFNIGSSLFMLSTKRADLQQIKLMVRTCLLNDNAIFDCIIELTEIHSTVTHLFPHFKVDNSIGPLADRNLCLSNIMKDLS</sequence>
<keyword evidence="3" id="KW-1185">Reference proteome</keyword>
<feature type="compositionally biased region" description="Acidic residues" evidence="1">
    <location>
        <begin position="39"/>
        <end position="72"/>
    </location>
</feature>
<dbReference type="Proteomes" id="UP000094801">
    <property type="component" value="Unassembled WGS sequence"/>
</dbReference>
<dbReference type="EMBL" id="KV453850">
    <property type="protein sequence ID" value="ODV86559.1"/>
    <property type="molecule type" value="Genomic_DNA"/>
</dbReference>
<name>A0A1E4T475_9ASCO</name>
<evidence type="ECO:0000256" key="1">
    <source>
        <dbReference type="SAM" id="MobiDB-lite"/>
    </source>
</evidence>
<reference evidence="3" key="1">
    <citation type="submission" date="2016-04" db="EMBL/GenBank/DDBJ databases">
        <title>Comparative genomics of biotechnologically important yeasts.</title>
        <authorList>
            <consortium name="DOE Joint Genome Institute"/>
            <person name="Riley R."/>
            <person name="Haridas S."/>
            <person name="Wolfe K.H."/>
            <person name="Lopes M.R."/>
            <person name="Hittinger C.T."/>
            <person name="Goker M."/>
            <person name="Salamov A."/>
            <person name="Wisecaver J."/>
            <person name="Long T.M."/>
            <person name="Aerts A.L."/>
            <person name="Barry K."/>
            <person name="Choi C."/>
            <person name="Clum A."/>
            <person name="Coughlan A.Y."/>
            <person name="Deshpande S."/>
            <person name="Douglass A.P."/>
            <person name="Hanson S.J."/>
            <person name="Klenk H.-P."/>
            <person name="Labutti K."/>
            <person name="Lapidus A."/>
            <person name="Lindquist E."/>
            <person name="Lipzen A."/>
            <person name="Meier-Kolthoff J.P."/>
            <person name="Ohm R.A."/>
            <person name="Otillar R.P."/>
            <person name="Pangilinan J."/>
            <person name="Peng Y."/>
            <person name="Rokas A."/>
            <person name="Rosa C.A."/>
            <person name="Scheuner C."/>
            <person name="Sibirny A.A."/>
            <person name="Slot J.C."/>
            <person name="Stielow J.B."/>
            <person name="Sun H."/>
            <person name="Kurtzman C.P."/>
            <person name="Blackwell M."/>
            <person name="Grigoriev I.V."/>
            <person name="Jeffries T.W."/>
        </authorList>
    </citation>
    <scope>NUCLEOTIDE SEQUENCE [LARGE SCALE GENOMIC DNA]</scope>
    <source>
        <strain evidence="3">NRRL YB-2248</strain>
    </source>
</reference>